<keyword evidence="8" id="KW-1185">Reference proteome</keyword>
<dbReference type="GO" id="GO:0016020">
    <property type="term" value="C:membrane"/>
    <property type="evidence" value="ECO:0007669"/>
    <property type="project" value="UniProtKB-SubCell"/>
</dbReference>
<accession>A0A507FD80</accession>
<name>A0A507FD80_9FUNG</name>
<protein>
    <recommendedName>
        <fullName evidence="6">LicD/FKTN/FKRP nucleotidyltransferase domain-containing protein</fullName>
    </recommendedName>
</protein>
<dbReference type="OrthoDB" id="2120817at2759"/>
<keyword evidence="3" id="KW-1133">Transmembrane helix</keyword>
<dbReference type="EMBL" id="QEAP01000140">
    <property type="protein sequence ID" value="TPX74174.1"/>
    <property type="molecule type" value="Genomic_DNA"/>
</dbReference>
<evidence type="ECO:0000313" key="7">
    <source>
        <dbReference type="EMBL" id="TPX74174.1"/>
    </source>
</evidence>
<organism evidence="7 8">
    <name type="scientific">Chytriomyces confervae</name>
    <dbReference type="NCBI Taxonomy" id="246404"/>
    <lineage>
        <taxon>Eukaryota</taxon>
        <taxon>Fungi</taxon>
        <taxon>Fungi incertae sedis</taxon>
        <taxon>Chytridiomycota</taxon>
        <taxon>Chytridiomycota incertae sedis</taxon>
        <taxon>Chytridiomycetes</taxon>
        <taxon>Chytridiales</taxon>
        <taxon>Chytriomycetaceae</taxon>
        <taxon>Chytriomyces</taxon>
    </lineage>
</organism>
<dbReference type="GO" id="GO:0009100">
    <property type="term" value="P:glycoprotein metabolic process"/>
    <property type="evidence" value="ECO:0007669"/>
    <property type="project" value="UniProtKB-ARBA"/>
</dbReference>
<keyword evidence="2" id="KW-0812">Transmembrane</keyword>
<evidence type="ECO:0000256" key="4">
    <source>
        <dbReference type="ARBA" id="ARBA00023136"/>
    </source>
</evidence>
<evidence type="ECO:0000256" key="2">
    <source>
        <dbReference type="ARBA" id="ARBA00022692"/>
    </source>
</evidence>
<evidence type="ECO:0000259" key="6">
    <source>
        <dbReference type="Pfam" id="PF04991"/>
    </source>
</evidence>
<dbReference type="Pfam" id="PF04991">
    <property type="entry name" value="LicD"/>
    <property type="match status" value="1"/>
</dbReference>
<gene>
    <name evidence="7" type="ORF">CcCBS67573_g04557</name>
</gene>
<proteinExistence type="predicted"/>
<feature type="domain" description="LicD/FKTN/FKRP nucleotidyltransferase" evidence="6">
    <location>
        <begin position="221"/>
        <end position="315"/>
    </location>
</feature>
<dbReference type="PANTHER" id="PTHR15407">
    <property type="entry name" value="FUKUTIN-RELATED"/>
    <property type="match status" value="1"/>
</dbReference>
<sequence>MGNLSRPSKTLRLVASSTLLFTLLHFVYSSAFCEPNPSNPHPPPDFLINASLTPDPGCRACAESIAPPKETSPLSFAAWTWTSSDASRDLAKVRIRINKAEPRDSGRVLTVPRSHFSMHQHFASRYKVVNHLKYFSECGRGALADRKRDSRFAPTTCTRLNSSANDVSTVTPELEPATPIRDVNLFVPRPHPQKQPTPLLHDSSTTLEALQSLLRAWAQFTQKNEIIWWLAHGQLLGWYWNRSTLPWDTDLDIQMSMFQLIQLIRFNNTLVENRYLVDVNPHFASRESRTKLNTIDARFIDTHTGYMMDITALTMAFEDSADSELNGLLFCKSPHAYNYADIVPLHETVFENIQVWRPHAATAILKREYGVKSLVKTVYRPYSHPVTFAFHEIKNKWVDATTISWKRRGGRFSGSLRPPS</sequence>
<dbReference type="InterPro" id="IPR007074">
    <property type="entry name" value="LicD/FKTN/FKRP_NTP_transf"/>
</dbReference>
<evidence type="ECO:0000313" key="8">
    <source>
        <dbReference type="Proteomes" id="UP000320333"/>
    </source>
</evidence>
<dbReference type="InterPro" id="IPR009644">
    <property type="entry name" value="FKTN/MNN4/W02B3.4-1"/>
</dbReference>
<dbReference type="AlphaFoldDB" id="A0A507FD80"/>
<keyword evidence="5" id="KW-0732">Signal</keyword>
<comment type="caution">
    <text evidence="7">The sequence shown here is derived from an EMBL/GenBank/DDBJ whole genome shotgun (WGS) entry which is preliminary data.</text>
</comment>
<keyword evidence="4" id="KW-0472">Membrane</keyword>
<feature type="signal peptide" evidence="5">
    <location>
        <begin position="1"/>
        <end position="29"/>
    </location>
</feature>
<dbReference type="Proteomes" id="UP000320333">
    <property type="component" value="Unassembled WGS sequence"/>
</dbReference>
<evidence type="ECO:0000256" key="1">
    <source>
        <dbReference type="ARBA" id="ARBA00004167"/>
    </source>
</evidence>
<evidence type="ECO:0000256" key="5">
    <source>
        <dbReference type="SAM" id="SignalP"/>
    </source>
</evidence>
<reference evidence="7 8" key="1">
    <citation type="journal article" date="2019" name="Sci. Rep.">
        <title>Comparative genomics of chytrid fungi reveal insights into the obligate biotrophic and pathogenic lifestyle of Synchytrium endobioticum.</title>
        <authorList>
            <person name="van de Vossenberg B.T.L.H."/>
            <person name="Warris S."/>
            <person name="Nguyen H.D.T."/>
            <person name="van Gent-Pelzer M.P.E."/>
            <person name="Joly D.L."/>
            <person name="van de Geest H.C."/>
            <person name="Bonants P.J.M."/>
            <person name="Smith D.S."/>
            <person name="Levesque C.A."/>
            <person name="van der Lee T.A.J."/>
        </authorList>
    </citation>
    <scope>NUCLEOTIDE SEQUENCE [LARGE SCALE GENOMIC DNA]</scope>
    <source>
        <strain evidence="7 8">CBS 675.73</strain>
    </source>
</reference>
<evidence type="ECO:0000256" key="3">
    <source>
        <dbReference type="ARBA" id="ARBA00022989"/>
    </source>
</evidence>
<comment type="subcellular location">
    <subcellularLocation>
        <location evidence="1">Membrane</location>
        <topology evidence="1">Single-pass membrane protein</topology>
    </subcellularLocation>
</comment>
<dbReference type="STRING" id="246404.A0A507FD80"/>
<feature type="chain" id="PRO_5021345779" description="LicD/FKTN/FKRP nucleotidyltransferase domain-containing protein" evidence="5">
    <location>
        <begin position="30"/>
        <end position="420"/>
    </location>
</feature>
<dbReference type="PANTHER" id="PTHR15407:SF28">
    <property type="entry name" value="RIBITOL-5-PHOSPHATE TRANSFERASE FKTN"/>
    <property type="match status" value="1"/>
</dbReference>